<evidence type="ECO:0000256" key="4">
    <source>
        <dbReference type="SAM" id="MobiDB-lite"/>
    </source>
</evidence>
<feature type="region of interest" description="Disordered" evidence="4">
    <location>
        <begin position="684"/>
        <end position="714"/>
    </location>
</feature>
<dbReference type="InterPro" id="IPR050505">
    <property type="entry name" value="WDR55/POC1"/>
</dbReference>
<reference evidence="6 7" key="2">
    <citation type="submission" date="2024-05" db="EMBL/GenBank/DDBJ databases">
        <authorList>
            <person name="Chen Y."/>
            <person name="Shah S."/>
            <person name="Dougan E. K."/>
            <person name="Thang M."/>
            <person name="Chan C."/>
        </authorList>
    </citation>
    <scope>NUCLEOTIDE SEQUENCE [LARGE SCALE GENOMIC DNA]</scope>
</reference>
<reference evidence="5" key="1">
    <citation type="submission" date="2022-10" db="EMBL/GenBank/DDBJ databases">
        <authorList>
            <person name="Chen Y."/>
            <person name="Dougan E. K."/>
            <person name="Chan C."/>
            <person name="Rhodes N."/>
            <person name="Thang M."/>
        </authorList>
    </citation>
    <scope>NUCLEOTIDE SEQUENCE</scope>
</reference>
<dbReference type="EMBL" id="CAMXCT010006731">
    <property type="protein sequence ID" value="CAI4019069.1"/>
    <property type="molecule type" value="Genomic_DNA"/>
</dbReference>
<dbReference type="SUPFAM" id="SSF50978">
    <property type="entry name" value="WD40 repeat-like"/>
    <property type="match status" value="1"/>
</dbReference>
<dbReference type="Proteomes" id="UP001152797">
    <property type="component" value="Unassembled WGS sequence"/>
</dbReference>
<name>A0A9P1GQ38_9DINO</name>
<feature type="compositionally biased region" description="Low complexity" evidence="4">
    <location>
        <begin position="695"/>
        <end position="714"/>
    </location>
</feature>
<feature type="region of interest" description="Disordered" evidence="4">
    <location>
        <begin position="60"/>
        <end position="86"/>
    </location>
</feature>
<comment type="caution">
    <text evidence="5">The sequence shown here is derived from an EMBL/GenBank/DDBJ whole genome shotgun (WGS) entry which is preliminary data.</text>
</comment>
<dbReference type="Gene3D" id="2.130.10.10">
    <property type="entry name" value="YVTN repeat-like/Quinoprotein amine dehydrogenase"/>
    <property type="match status" value="1"/>
</dbReference>
<protein>
    <recommendedName>
        <fullName evidence="8">Guanine nucleotide-binding protein subunit beta-like protein</fullName>
    </recommendedName>
</protein>
<evidence type="ECO:0000256" key="2">
    <source>
        <dbReference type="ARBA" id="ARBA00022737"/>
    </source>
</evidence>
<dbReference type="PANTHER" id="PTHR44019">
    <property type="entry name" value="WD REPEAT-CONTAINING PROTEIN 55"/>
    <property type="match status" value="1"/>
</dbReference>
<feature type="repeat" description="WD" evidence="3">
    <location>
        <begin position="591"/>
        <end position="606"/>
    </location>
</feature>
<evidence type="ECO:0000313" key="7">
    <source>
        <dbReference type="Proteomes" id="UP001152797"/>
    </source>
</evidence>
<dbReference type="SMART" id="SM00320">
    <property type="entry name" value="WD40"/>
    <property type="match status" value="3"/>
</dbReference>
<evidence type="ECO:0000256" key="3">
    <source>
        <dbReference type="PROSITE-ProRule" id="PRU00221"/>
    </source>
</evidence>
<evidence type="ECO:0000256" key="1">
    <source>
        <dbReference type="ARBA" id="ARBA00022574"/>
    </source>
</evidence>
<dbReference type="InterPro" id="IPR001680">
    <property type="entry name" value="WD40_rpt"/>
</dbReference>
<accession>A0A9P1GQ38</accession>
<dbReference type="AlphaFoldDB" id="A0A9P1GQ38"/>
<organism evidence="5">
    <name type="scientific">Cladocopium goreaui</name>
    <dbReference type="NCBI Taxonomy" id="2562237"/>
    <lineage>
        <taxon>Eukaryota</taxon>
        <taxon>Sar</taxon>
        <taxon>Alveolata</taxon>
        <taxon>Dinophyceae</taxon>
        <taxon>Suessiales</taxon>
        <taxon>Symbiodiniaceae</taxon>
        <taxon>Cladocopium</taxon>
    </lineage>
</organism>
<dbReference type="InterPro" id="IPR036322">
    <property type="entry name" value="WD40_repeat_dom_sf"/>
</dbReference>
<dbReference type="EMBL" id="CAMXCT020006731">
    <property type="protein sequence ID" value="CAL1172444.1"/>
    <property type="molecule type" value="Genomic_DNA"/>
</dbReference>
<evidence type="ECO:0008006" key="8">
    <source>
        <dbReference type="Google" id="ProtNLM"/>
    </source>
</evidence>
<evidence type="ECO:0000313" key="6">
    <source>
        <dbReference type="EMBL" id="CAL4806381.1"/>
    </source>
</evidence>
<dbReference type="EMBL" id="CAMXCT030006731">
    <property type="protein sequence ID" value="CAL4806381.1"/>
    <property type="molecule type" value="Genomic_DNA"/>
</dbReference>
<dbReference type="PANTHER" id="PTHR44019:SF8">
    <property type="entry name" value="POC1 CENTRIOLAR PROTEIN HOMOLOG"/>
    <property type="match status" value="1"/>
</dbReference>
<sequence>MAVCCFTTMKHCLATPAKLFLCSRCGHQTRMCTSCLNSRWCPKCHRTSIPLGDIVSEDEDEEDALQQSLSHDETYETTSASGSDSSCSAMTGATLEKNCVLAQTPKKRLSTGSQQVELAVIEKAGILDSTGCWEYIVAFHFRPFLLRSDERSQELDIVGMSTKEMLGPIGPANFICQVFMTQDANIWRIDEEGVVRFHSMRQIVAGLMEQSRVEESCEKPKTTKSVAPTLPTALQNAGIHHARKLDAGLKTSDTGGNRCVAKVVSLGVLQPTLLNLRASEPANRRLMKVVVTPGVGSLSSAVAGQTVIGYTAVRVRQMLTGSEVCKRHRFGALDFDESVLLSVEDVVEARIQDHFTKKLKHNEVHCTKQPAAVQSCFADIIGYKASAPFARPIMKDKLEGMQVLGDVHSSYCQDQRRCEGSSEVYLEQLSVGGQITAMTPLDKAHIVCASTHGHMWVYNWRENQVISQLRSSSMVLSDEDGNPEVCKVRRMQSLTQDGRVLGSTDERGMVCLWDLFDLSMISESRFHEKACTSIKPDYWRQSFATTGEDSAVILYDLAQEQVRERYLPPPRSDGNGVPNTCLGLGGDRFPNLMVTGGADGKLRIWDQSASLKRMHTIALASVLPTQCFAIDWQLIISASLGDSSYTGQKADRGGVYVYDLRMLAEGYNNRSGALVVKYPSGVTDGSDLKEKESSMRSSMKSSRSRGSARSAKSSCSSAARMAMETGIGGMDLAIVEEGNSKLAVSLMDNVVKAFDLGTGEEITMAKDLEVKRKTQMRPPLWEFDASEAVENDYATACALTAIDRYVFVASTAPSLQIWRRPLLGYTRHSDFVPAPLPSLELRQRCLPLALNAHDVPDEALLADPTLRPGYALASVQERLEADRKRCGMTLGNLHRRQQMLEGLKA</sequence>
<keyword evidence="2" id="KW-0677">Repeat</keyword>
<dbReference type="OrthoDB" id="431715at2759"/>
<keyword evidence="7" id="KW-1185">Reference proteome</keyword>
<evidence type="ECO:0000313" key="5">
    <source>
        <dbReference type="EMBL" id="CAI4019069.1"/>
    </source>
</evidence>
<dbReference type="PROSITE" id="PS50082">
    <property type="entry name" value="WD_REPEATS_2"/>
    <property type="match status" value="1"/>
</dbReference>
<proteinExistence type="predicted"/>
<gene>
    <name evidence="5" type="ORF">C1SCF055_LOCUS43591</name>
</gene>
<dbReference type="InterPro" id="IPR015943">
    <property type="entry name" value="WD40/YVTN_repeat-like_dom_sf"/>
</dbReference>
<keyword evidence="1 3" id="KW-0853">WD repeat</keyword>